<comment type="subcellular location">
    <subcellularLocation>
        <location evidence="2">Secreted</location>
    </subcellularLocation>
</comment>
<feature type="chain" id="PRO_5046176159" description="Beta-casein" evidence="10">
    <location>
        <begin position="16"/>
        <end position="217"/>
    </location>
</feature>
<gene>
    <name evidence="12" type="primary">CSN2</name>
</gene>
<dbReference type="InterPro" id="IPR016345">
    <property type="entry name" value="Casein_beta"/>
</dbReference>
<name>A0ABM0S4E7_GALVR</name>
<evidence type="ECO:0000256" key="9">
    <source>
        <dbReference type="SAM" id="Coils"/>
    </source>
</evidence>
<dbReference type="InterPro" id="IPR031305">
    <property type="entry name" value="Casein_CS"/>
</dbReference>
<feature type="coiled-coil region" evidence="9">
    <location>
        <begin position="22"/>
        <end position="53"/>
    </location>
</feature>
<evidence type="ECO:0000256" key="8">
    <source>
        <dbReference type="ARBA" id="ARBA00022743"/>
    </source>
</evidence>
<dbReference type="InterPro" id="IPR001588">
    <property type="entry name" value="Casein"/>
</dbReference>
<evidence type="ECO:0000256" key="5">
    <source>
        <dbReference type="ARBA" id="ARBA00022525"/>
    </source>
</evidence>
<evidence type="ECO:0000256" key="2">
    <source>
        <dbReference type="ARBA" id="ARBA00004613"/>
    </source>
</evidence>
<organism evidence="11 12">
    <name type="scientific">Galeopterus variegatus</name>
    <name type="common">Malayan flying lemur</name>
    <name type="synonym">Cynocephalus variegatus</name>
    <dbReference type="NCBI Taxonomy" id="482537"/>
    <lineage>
        <taxon>Eukaryota</taxon>
        <taxon>Metazoa</taxon>
        <taxon>Chordata</taxon>
        <taxon>Craniata</taxon>
        <taxon>Vertebrata</taxon>
        <taxon>Euteleostomi</taxon>
        <taxon>Mammalia</taxon>
        <taxon>Eutheria</taxon>
        <taxon>Euarchontoglires</taxon>
        <taxon>Dermoptera</taxon>
        <taxon>Cynocephalidae</taxon>
        <taxon>Galeopterus</taxon>
    </lineage>
</organism>
<comment type="similarity">
    <text evidence="3">Belongs to the beta-casein family.</text>
</comment>
<keyword evidence="7 10" id="KW-0732">Signal</keyword>
<keyword evidence="9" id="KW-0175">Coiled coil</keyword>
<dbReference type="PROSITE" id="PS00306">
    <property type="entry name" value="CASEIN_ALPHA_BETA"/>
    <property type="match status" value="1"/>
</dbReference>
<evidence type="ECO:0000256" key="10">
    <source>
        <dbReference type="SAM" id="SignalP"/>
    </source>
</evidence>
<proteinExistence type="inferred from homology"/>
<sequence>MKVLIFACLVALALARETVESLSSSEESITHIKQKLEKVKREEQQQKEDELQDKTYPFVQPQPLFYPYTVLPQNFLPLAQPAMVLPFLQPEMMEVPKARETVTPKRKVMPFLKSPTVPLFDPEILSPTHLENMHIPLPLVQPWMHQASQAIRQTPMLLPQPLRSLPQTNVLPVPQQVVPYPQREMPVQAFLLYQDLLLDPSRHFYPVAQPLAPVYNP</sequence>
<keyword evidence="11" id="KW-1185">Reference proteome</keyword>
<reference evidence="12" key="1">
    <citation type="submission" date="2025-08" db="UniProtKB">
        <authorList>
            <consortium name="RefSeq"/>
        </authorList>
    </citation>
    <scope>IDENTIFICATION</scope>
</reference>
<evidence type="ECO:0000313" key="12">
    <source>
        <dbReference type="RefSeq" id="XP_008587738.1"/>
    </source>
</evidence>
<accession>A0ABM0S4E7</accession>
<evidence type="ECO:0000256" key="1">
    <source>
        <dbReference type="ARBA" id="ARBA00002287"/>
    </source>
</evidence>
<evidence type="ECO:0000256" key="4">
    <source>
        <dbReference type="ARBA" id="ARBA00018977"/>
    </source>
</evidence>
<feature type="signal peptide" evidence="10">
    <location>
        <begin position="1"/>
        <end position="15"/>
    </location>
</feature>
<comment type="function">
    <text evidence="1">Important role in determination of the surface properties of the casein micelles.</text>
</comment>
<dbReference type="Pfam" id="PF00363">
    <property type="entry name" value="Casein"/>
    <property type="match status" value="1"/>
</dbReference>
<protein>
    <recommendedName>
        <fullName evidence="4">Beta-casein</fullName>
    </recommendedName>
</protein>
<dbReference type="Proteomes" id="UP000694923">
    <property type="component" value="Unplaced"/>
</dbReference>
<evidence type="ECO:0000256" key="7">
    <source>
        <dbReference type="ARBA" id="ARBA00022729"/>
    </source>
</evidence>
<keyword evidence="6" id="KW-0597">Phosphoprotein</keyword>
<dbReference type="PANTHER" id="PTHR11500:SF0">
    <property type="entry name" value="BETA-CASEIN"/>
    <property type="match status" value="1"/>
</dbReference>
<dbReference type="RefSeq" id="XP_008587738.1">
    <property type="nucleotide sequence ID" value="XM_008589516.1"/>
</dbReference>
<dbReference type="PANTHER" id="PTHR11500">
    <property type="entry name" value="BETA CASEIN"/>
    <property type="match status" value="1"/>
</dbReference>
<keyword evidence="8" id="KW-0494">Milk protein</keyword>
<dbReference type="GeneID" id="103604939"/>
<evidence type="ECO:0000256" key="6">
    <source>
        <dbReference type="ARBA" id="ARBA00022553"/>
    </source>
</evidence>
<dbReference type="PIRSF" id="PIRSF002372">
    <property type="entry name" value="Beta-casein"/>
    <property type="match status" value="1"/>
</dbReference>
<keyword evidence="5" id="KW-0964">Secreted</keyword>
<evidence type="ECO:0000256" key="3">
    <source>
        <dbReference type="ARBA" id="ARBA00008083"/>
    </source>
</evidence>
<evidence type="ECO:0000313" key="11">
    <source>
        <dbReference type="Proteomes" id="UP000694923"/>
    </source>
</evidence>